<dbReference type="Proteomes" id="UP000887575">
    <property type="component" value="Unassembled WGS sequence"/>
</dbReference>
<evidence type="ECO:0000313" key="3">
    <source>
        <dbReference type="Proteomes" id="UP000887575"/>
    </source>
</evidence>
<name>A0AAF3FFG9_9BILA</name>
<evidence type="ECO:0000256" key="1">
    <source>
        <dbReference type="SAM" id="MobiDB-lite"/>
    </source>
</evidence>
<feature type="signal peptide" evidence="2">
    <location>
        <begin position="1"/>
        <end position="16"/>
    </location>
</feature>
<evidence type="ECO:0000313" key="4">
    <source>
        <dbReference type="WBParaSite" id="MBELARI_LOCUS5699"/>
    </source>
</evidence>
<accession>A0AAF3FFG9</accession>
<keyword evidence="2" id="KW-0732">Signal</keyword>
<protein>
    <submittedName>
        <fullName evidence="4">Uncharacterized protein</fullName>
    </submittedName>
</protein>
<organism evidence="3 4">
    <name type="scientific">Mesorhabditis belari</name>
    <dbReference type="NCBI Taxonomy" id="2138241"/>
    <lineage>
        <taxon>Eukaryota</taxon>
        <taxon>Metazoa</taxon>
        <taxon>Ecdysozoa</taxon>
        <taxon>Nematoda</taxon>
        <taxon>Chromadorea</taxon>
        <taxon>Rhabditida</taxon>
        <taxon>Rhabditina</taxon>
        <taxon>Rhabditomorpha</taxon>
        <taxon>Rhabditoidea</taxon>
        <taxon>Rhabditidae</taxon>
        <taxon>Mesorhabditinae</taxon>
        <taxon>Mesorhabditis</taxon>
    </lineage>
</organism>
<dbReference type="AlphaFoldDB" id="A0AAF3FFG9"/>
<evidence type="ECO:0000256" key="2">
    <source>
        <dbReference type="SAM" id="SignalP"/>
    </source>
</evidence>
<feature type="region of interest" description="Disordered" evidence="1">
    <location>
        <begin position="25"/>
        <end position="77"/>
    </location>
</feature>
<feature type="chain" id="PRO_5042130776" evidence="2">
    <location>
        <begin position="17"/>
        <end position="77"/>
    </location>
</feature>
<proteinExistence type="predicted"/>
<dbReference type="WBParaSite" id="MBELARI_LOCUS5699">
    <property type="protein sequence ID" value="MBELARI_LOCUS5699"/>
    <property type="gene ID" value="MBELARI_LOCUS5699"/>
</dbReference>
<sequence>MRIVVAFVFFVGISLAGSFRSEAQNSYGDELSPVSPQPSGGGHDCPAPEYETGSAYQTAPIENRVEPSGYRVRRDTL</sequence>
<reference evidence="4" key="1">
    <citation type="submission" date="2024-02" db="UniProtKB">
        <authorList>
            <consortium name="WormBaseParasite"/>
        </authorList>
    </citation>
    <scope>IDENTIFICATION</scope>
</reference>
<keyword evidence="3" id="KW-1185">Reference proteome</keyword>